<feature type="domain" description="AAA+ ATPase" evidence="1">
    <location>
        <begin position="227"/>
        <end position="354"/>
    </location>
</feature>
<organism evidence="2 3">
    <name type="scientific">Aspergillus kawachii</name>
    <name type="common">White koji mold</name>
    <name type="synonym">Aspergillus awamori var. kawachi</name>
    <dbReference type="NCBI Taxonomy" id="1069201"/>
    <lineage>
        <taxon>Eukaryota</taxon>
        <taxon>Fungi</taxon>
        <taxon>Dikarya</taxon>
        <taxon>Ascomycota</taxon>
        <taxon>Pezizomycotina</taxon>
        <taxon>Eurotiomycetes</taxon>
        <taxon>Eurotiomycetidae</taxon>
        <taxon>Eurotiales</taxon>
        <taxon>Aspergillaceae</taxon>
        <taxon>Aspergillus</taxon>
        <taxon>Aspergillus subgen. Circumdati</taxon>
    </lineage>
</organism>
<dbReference type="CDD" id="cd19481">
    <property type="entry name" value="RecA-like_protease"/>
    <property type="match status" value="1"/>
</dbReference>
<sequence length="559" mass="63577">MRFAKGFEGMKKSLQDQGSQFQNVVRERHLYYDGWTLVHGPTANPDSEPQIASEHIDGDVIIDFLEGYKAESSLSSPSFGGLTVFDDTDWSYWLNSSRSKLLGEIAEITQPGEWFAEWLKKRLLKENTFLRAWEAGSMPQLEGDDLALLPRRVVAYVFRERKFVMLDIRGLKKKDPAPQNVFKDLKIDPDHKRMVRSLVGTHLAEQEIQKQRLNFSLNQDLIRGKGSGLVILLHGVPSVGKTATAEAVAQSNNKPLFVITCGDLGFTPKEVDASLKEKFRLAHLWGCVLLLDEADVFLSRREVSDLKRNALVSVFLRVLEYYSGILFLTTNRIGTLDEAFKSRIHVSLYYPPLDKAQTLAIFEVNVRKLNEIQEAKQKLQDDGHSSTFREPALAIDGESIMDYAKWHYDTHEQNERWNGRQIRNAFQIAYSLAHYETGRNSQGQWDEDAEPNIKKASNGPRATHTLNYRHFVLVAKAIEKFDDYLYDAIACTDMDHARDNGLRADDHDPNICRELGVQFMPLRLVPDSRDTIRHGPVHLGVGTAAKVWRSGLDTQVPHD</sequence>
<dbReference type="Pfam" id="PF00004">
    <property type="entry name" value="AAA"/>
    <property type="match status" value="1"/>
</dbReference>
<gene>
    <name evidence="2" type="ORF">RIB2604_02103400</name>
</gene>
<dbReference type="Gene3D" id="3.40.50.300">
    <property type="entry name" value="P-loop containing nucleotide triphosphate hydrolases"/>
    <property type="match status" value="1"/>
</dbReference>
<accession>A0A146FLV9</accession>
<dbReference type="SMART" id="SM00382">
    <property type="entry name" value="AAA"/>
    <property type="match status" value="1"/>
</dbReference>
<evidence type="ECO:0000259" key="1">
    <source>
        <dbReference type="SMART" id="SM00382"/>
    </source>
</evidence>
<evidence type="ECO:0000313" key="3">
    <source>
        <dbReference type="Proteomes" id="UP000075230"/>
    </source>
</evidence>
<dbReference type="GO" id="GO:0016887">
    <property type="term" value="F:ATP hydrolysis activity"/>
    <property type="evidence" value="ECO:0007669"/>
    <property type="project" value="InterPro"/>
</dbReference>
<name>A0A146FLV9_ASPKA</name>
<dbReference type="AlphaFoldDB" id="A0A146FLV9"/>
<dbReference type="InterPro" id="IPR027417">
    <property type="entry name" value="P-loop_NTPase"/>
</dbReference>
<comment type="caution">
    <text evidence="2">The sequence shown here is derived from an EMBL/GenBank/DDBJ whole genome shotgun (WGS) entry which is preliminary data.</text>
</comment>
<dbReference type="Proteomes" id="UP000075230">
    <property type="component" value="Unassembled WGS sequence"/>
</dbReference>
<dbReference type="InterPro" id="IPR003593">
    <property type="entry name" value="AAA+_ATPase"/>
</dbReference>
<dbReference type="EMBL" id="BCWF01000021">
    <property type="protein sequence ID" value="GAT26658.1"/>
    <property type="molecule type" value="Genomic_DNA"/>
</dbReference>
<dbReference type="InterPro" id="IPR003959">
    <property type="entry name" value="ATPase_AAA_core"/>
</dbReference>
<proteinExistence type="predicted"/>
<protein>
    <submittedName>
        <fullName evidence="2">AAA family ATPase</fullName>
    </submittedName>
</protein>
<dbReference type="GO" id="GO:0005524">
    <property type="term" value="F:ATP binding"/>
    <property type="evidence" value="ECO:0007669"/>
    <property type="project" value="InterPro"/>
</dbReference>
<dbReference type="Pfam" id="PF23232">
    <property type="entry name" value="AAA_lid_13"/>
    <property type="match status" value="1"/>
</dbReference>
<reference evidence="3" key="2">
    <citation type="submission" date="2016-02" db="EMBL/GenBank/DDBJ databases">
        <title>Genome sequencing of Aspergillus luchuensis NBRC 4314.</title>
        <authorList>
            <person name="Yamada O."/>
        </authorList>
    </citation>
    <scope>NUCLEOTIDE SEQUENCE [LARGE SCALE GENOMIC DNA]</scope>
    <source>
        <strain evidence="3">RIB 2604</strain>
    </source>
</reference>
<dbReference type="SUPFAM" id="SSF52540">
    <property type="entry name" value="P-loop containing nucleoside triphosphate hydrolases"/>
    <property type="match status" value="1"/>
</dbReference>
<dbReference type="InterPro" id="IPR056599">
    <property type="entry name" value="AAA_lid_fung"/>
</dbReference>
<evidence type="ECO:0000313" key="2">
    <source>
        <dbReference type="EMBL" id="GAT26658.1"/>
    </source>
</evidence>
<dbReference type="PANTHER" id="PTHR46411:SF3">
    <property type="entry name" value="AAA+ ATPASE DOMAIN-CONTAINING PROTEIN"/>
    <property type="match status" value="1"/>
</dbReference>
<dbReference type="VEuPathDB" id="FungiDB:ASPFODRAFT_121911"/>
<dbReference type="PANTHER" id="PTHR46411">
    <property type="entry name" value="FAMILY ATPASE, PUTATIVE-RELATED"/>
    <property type="match status" value="1"/>
</dbReference>
<reference evidence="2 3" key="1">
    <citation type="journal article" date="2016" name="DNA Res.">
        <title>Genome sequence of Aspergillus luchuensis NBRC 4314.</title>
        <authorList>
            <person name="Yamada O."/>
            <person name="Machida M."/>
            <person name="Hosoyama A."/>
            <person name="Goto M."/>
            <person name="Takahashi T."/>
            <person name="Futagami T."/>
            <person name="Yamagata Y."/>
            <person name="Takeuchi M."/>
            <person name="Kobayashi T."/>
            <person name="Koike H."/>
            <person name="Abe K."/>
            <person name="Asai K."/>
            <person name="Arita M."/>
            <person name="Fujita N."/>
            <person name="Fukuda K."/>
            <person name="Higa K."/>
            <person name="Horikawa H."/>
            <person name="Ishikawa T."/>
            <person name="Jinno K."/>
            <person name="Kato Y."/>
            <person name="Kirimura K."/>
            <person name="Mizutani O."/>
            <person name="Nakasone K."/>
            <person name="Sano M."/>
            <person name="Shiraishi Y."/>
            <person name="Tsukahara M."/>
            <person name="Gomi K."/>
        </authorList>
    </citation>
    <scope>NUCLEOTIDE SEQUENCE [LARGE SCALE GENOMIC DNA]</scope>
    <source>
        <strain evidence="2 3">RIB 2604</strain>
    </source>
</reference>